<accession>A0A8X6KID2</accession>
<evidence type="ECO:0000313" key="5">
    <source>
        <dbReference type="Proteomes" id="UP000886998"/>
    </source>
</evidence>
<organism evidence="4 5">
    <name type="scientific">Trichonephila inaurata madagascariensis</name>
    <dbReference type="NCBI Taxonomy" id="2747483"/>
    <lineage>
        <taxon>Eukaryota</taxon>
        <taxon>Metazoa</taxon>
        <taxon>Ecdysozoa</taxon>
        <taxon>Arthropoda</taxon>
        <taxon>Chelicerata</taxon>
        <taxon>Arachnida</taxon>
        <taxon>Araneae</taxon>
        <taxon>Araneomorphae</taxon>
        <taxon>Entelegynae</taxon>
        <taxon>Araneoidea</taxon>
        <taxon>Nephilidae</taxon>
        <taxon>Trichonephila</taxon>
        <taxon>Trichonephila inaurata</taxon>
    </lineage>
</organism>
<feature type="compositionally biased region" description="Polar residues" evidence="2">
    <location>
        <begin position="39"/>
        <end position="48"/>
    </location>
</feature>
<evidence type="ECO:0000313" key="4">
    <source>
        <dbReference type="EMBL" id="GFS51078.1"/>
    </source>
</evidence>
<feature type="region of interest" description="Disordered" evidence="2">
    <location>
        <begin position="39"/>
        <end position="96"/>
    </location>
</feature>
<dbReference type="GO" id="GO:0003676">
    <property type="term" value="F:nucleic acid binding"/>
    <property type="evidence" value="ECO:0007669"/>
    <property type="project" value="InterPro"/>
</dbReference>
<sequence length="96" mass="10997">MVRVYKGVNTRCLVCRSRNIKCHYCGKFGHFRRECRYSTAASSGASNQRSKEYKTSPKLHRHPPVSSSVEPSVSSDGFHYNAFRGGSRERNYSFKD</sequence>
<name>A0A8X6KID2_9ARAC</name>
<dbReference type="InterPro" id="IPR036875">
    <property type="entry name" value="Znf_CCHC_sf"/>
</dbReference>
<feature type="compositionally biased region" description="Low complexity" evidence="2">
    <location>
        <begin position="64"/>
        <end position="75"/>
    </location>
</feature>
<feature type="compositionally biased region" description="Basic and acidic residues" evidence="2">
    <location>
        <begin position="86"/>
        <end position="96"/>
    </location>
</feature>
<keyword evidence="1" id="KW-0862">Zinc</keyword>
<dbReference type="SMART" id="SM00343">
    <property type="entry name" value="ZnF_C2HC"/>
    <property type="match status" value="1"/>
</dbReference>
<reference evidence="4" key="1">
    <citation type="submission" date="2020-08" db="EMBL/GenBank/DDBJ databases">
        <title>Multicomponent nature underlies the extraordinary mechanical properties of spider dragline silk.</title>
        <authorList>
            <person name="Kono N."/>
            <person name="Nakamura H."/>
            <person name="Mori M."/>
            <person name="Yoshida Y."/>
            <person name="Ohtoshi R."/>
            <person name="Malay A.D."/>
            <person name="Moran D.A.P."/>
            <person name="Tomita M."/>
            <person name="Numata K."/>
            <person name="Arakawa K."/>
        </authorList>
    </citation>
    <scope>NUCLEOTIDE SEQUENCE</scope>
</reference>
<keyword evidence="5" id="KW-1185">Reference proteome</keyword>
<dbReference type="Proteomes" id="UP000886998">
    <property type="component" value="Unassembled WGS sequence"/>
</dbReference>
<keyword evidence="1" id="KW-0479">Metal-binding</keyword>
<dbReference type="InterPro" id="IPR001878">
    <property type="entry name" value="Znf_CCHC"/>
</dbReference>
<comment type="caution">
    <text evidence="4">The sequence shown here is derived from an EMBL/GenBank/DDBJ whole genome shotgun (WGS) entry which is preliminary data.</text>
</comment>
<feature type="domain" description="CCHC-type" evidence="3">
    <location>
        <begin position="21"/>
        <end position="36"/>
    </location>
</feature>
<dbReference type="Gene3D" id="4.10.60.10">
    <property type="entry name" value="Zinc finger, CCHC-type"/>
    <property type="match status" value="1"/>
</dbReference>
<dbReference type="GO" id="GO:0008270">
    <property type="term" value="F:zinc ion binding"/>
    <property type="evidence" value="ECO:0007669"/>
    <property type="project" value="UniProtKB-KW"/>
</dbReference>
<evidence type="ECO:0000256" key="2">
    <source>
        <dbReference type="SAM" id="MobiDB-lite"/>
    </source>
</evidence>
<protein>
    <recommendedName>
        <fullName evidence="3">CCHC-type domain-containing protein</fullName>
    </recommendedName>
</protein>
<dbReference type="OrthoDB" id="6452773at2759"/>
<dbReference type="SUPFAM" id="SSF57756">
    <property type="entry name" value="Retrovirus zinc finger-like domains"/>
    <property type="match status" value="1"/>
</dbReference>
<evidence type="ECO:0000256" key="1">
    <source>
        <dbReference type="PROSITE-ProRule" id="PRU00047"/>
    </source>
</evidence>
<gene>
    <name evidence="4" type="ORF">TNIN_42611</name>
</gene>
<dbReference type="PROSITE" id="PS50158">
    <property type="entry name" value="ZF_CCHC"/>
    <property type="match status" value="1"/>
</dbReference>
<evidence type="ECO:0000259" key="3">
    <source>
        <dbReference type="PROSITE" id="PS50158"/>
    </source>
</evidence>
<keyword evidence="1" id="KW-0863">Zinc-finger</keyword>
<proteinExistence type="predicted"/>
<dbReference type="AlphaFoldDB" id="A0A8X6KID2"/>
<dbReference type="EMBL" id="BMAV01026519">
    <property type="protein sequence ID" value="GFS51078.1"/>
    <property type="molecule type" value="Genomic_DNA"/>
</dbReference>
<dbReference type="Pfam" id="PF00098">
    <property type="entry name" value="zf-CCHC"/>
    <property type="match status" value="1"/>
</dbReference>